<dbReference type="Gene3D" id="3.30.450.20">
    <property type="entry name" value="PAS domain"/>
    <property type="match status" value="2"/>
</dbReference>
<reference evidence="2 3" key="1">
    <citation type="submission" date="2017-08" db="EMBL/GenBank/DDBJ databases">
        <title>Infants hospitalized years apart are colonized by the same room-sourced microbial strains.</title>
        <authorList>
            <person name="Brooks B."/>
            <person name="Olm M.R."/>
            <person name="Firek B.A."/>
            <person name="Baker R."/>
            <person name="Thomas B.C."/>
            <person name="Morowitz M.J."/>
            <person name="Banfield J.F."/>
        </authorList>
    </citation>
    <scope>NUCLEOTIDE SEQUENCE [LARGE SCALE GENOMIC DNA]</scope>
    <source>
        <strain evidence="2">S2_005_003_R2_41</strain>
    </source>
</reference>
<dbReference type="InterPro" id="IPR000014">
    <property type="entry name" value="PAS"/>
</dbReference>
<sequence length="599" mass="65797">MAEHGDAPVDGQGALPTLSVMAQMLDGLSVALCAFDAQDRTLLWNRSFVRYFPEHARHVHVGEPYADNLRRFYRERLDPSEQPALERYVQAGIERHRTQQAPFSFEHRGRHLTVSSLSLPDGTRVRMWREDVPPQPVPADRAEDATPAAALAPMEASLLDHVADGVSVIDASTTIVWTNEAFLAMYGFESREDALGLTFAAAFAHTWQTEGQPTQAARLHDGLSVLRDQLRFPGAAFELALPGDRWSRVIARVGPQGKHFLVHVDITLLKRQQHELLAAEARARESEAQLNRKSSMLELTLERMDQGLMMVSADHVVELCNRRAMELLDLPEALMASRPSFQRVLQYQLDRREFDRADPAVMGFISAGGILARPHSYERERPDGRVIEIRSVPLDGGGLVRTYTDISERREQERRIRFLARHDGLTGLINREVFLEQLGEAMEAANAIAGGPSVCFLDLDRFKSINDCHGHAVGDQVLIEAASRMTSVVRDSGAVARLGGDEFGVLLGATVNARAVAQQLFEAFRATGWQHAGTVHDMAVSIGVATFPNGGSDAHSLLRSADAAMYLAKATGDGRGGVRVFGASAASALTMELLPQALP</sequence>
<evidence type="ECO:0000313" key="2">
    <source>
        <dbReference type="EMBL" id="PZQ66555.1"/>
    </source>
</evidence>
<dbReference type="EMBL" id="QFPP01000409">
    <property type="protein sequence ID" value="PZQ66555.1"/>
    <property type="molecule type" value="Genomic_DNA"/>
</dbReference>
<dbReference type="InterPro" id="IPR052155">
    <property type="entry name" value="Biofilm_reg_signaling"/>
</dbReference>
<accession>A0A2W5PVH7</accession>
<name>A0A2W5PVH7_VARPD</name>
<dbReference type="InterPro" id="IPR000160">
    <property type="entry name" value="GGDEF_dom"/>
</dbReference>
<dbReference type="CDD" id="cd01949">
    <property type="entry name" value="GGDEF"/>
    <property type="match status" value="1"/>
</dbReference>
<gene>
    <name evidence="2" type="ORF">DI563_23195</name>
</gene>
<dbReference type="InterPro" id="IPR035965">
    <property type="entry name" value="PAS-like_dom_sf"/>
</dbReference>
<dbReference type="SMART" id="SM00267">
    <property type="entry name" value="GGDEF"/>
    <property type="match status" value="1"/>
</dbReference>
<dbReference type="NCBIfam" id="TIGR00254">
    <property type="entry name" value="GGDEF"/>
    <property type="match status" value="1"/>
</dbReference>
<organism evidence="2 3">
    <name type="scientific">Variovorax paradoxus</name>
    <dbReference type="NCBI Taxonomy" id="34073"/>
    <lineage>
        <taxon>Bacteria</taxon>
        <taxon>Pseudomonadati</taxon>
        <taxon>Pseudomonadota</taxon>
        <taxon>Betaproteobacteria</taxon>
        <taxon>Burkholderiales</taxon>
        <taxon>Comamonadaceae</taxon>
        <taxon>Variovorax</taxon>
    </lineage>
</organism>
<evidence type="ECO:0000259" key="1">
    <source>
        <dbReference type="PROSITE" id="PS50887"/>
    </source>
</evidence>
<dbReference type="Gene3D" id="3.30.70.270">
    <property type="match status" value="1"/>
</dbReference>
<dbReference type="InterPro" id="IPR043128">
    <property type="entry name" value="Rev_trsase/Diguanyl_cyclase"/>
</dbReference>
<dbReference type="PANTHER" id="PTHR44757">
    <property type="entry name" value="DIGUANYLATE CYCLASE DGCP"/>
    <property type="match status" value="1"/>
</dbReference>
<dbReference type="AlphaFoldDB" id="A0A2W5PVH7"/>
<proteinExistence type="predicted"/>
<dbReference type="InterPro" id="IPR029787">
    <property type="entry name" value="Nucleotide_cyclase"/>
</dbReference>
<protein>
    <submittedName>
        <fullName evidence="2">Diguanylate cyclase</fullName>
    </submittedName>
</protein>
<comment type="caution">
    <text evidence="2">The sequence shown here is derived from an EMBL/GenBank/DDBJ whole genome shotgun (WGS) entry which is preliminary data.</text>
</comment>
<dbReference type="PROSITE" id="PS50887">
    <property type="entry name" value="GGDEF"/>
    <property type="match status" value="1"/>
</dbReference>
<evidence type="ECO:0000313" key="3">
    <source>
        <dbReference type="Proteomes" id="UP000249135"/>
    </source>
</evidence>
<dbReference type="SMART" id="SM00091">
    <property type="entry name" value="PAS"/>
    <property type="match status" value="3"/>
</dbReference>
<dbReference type="Proteomes" id="UP000249135">
    <property type="component" value="Unassembled WGS sequence"/>
</dbReference>
<dbReference type="SUPFAM" id="SSF55785">
    <property type="entry name" value="PYP-like sensor domain (PAS domain)"/>
    <property type="match status" value="2"/>
</dbReference>
<feature type="domain" description="GGDEF" evidence="1">
    <location>
        <begin position="450"/>
        <end position="583"/>
    </location>
</feature>
<dbReference type="SUPFAM" id="SSF55073">
    <property type="entry name" value="Nucleotide cyclase"/>
    <property type="match status" value="1"/>
</dbReference>
<dbReference type="PANTHER" id="PTHR44757:SF2">
    <property type="entry name" value="BIOFILM ARCHITECTURE MAINTENANCE PROTEIN MBAA"/>
    <property type="match status" value="1"/>
</dbReference>
<dbReference type="Pfam" id="PF12860">
    <property type="entry name" value="PAS_7"/>
    <property type="match status" value="3"/>
</dbReference>
<dbReference type="Pfam" id="PF00990">
    <property type="entry name" value="GGDEF"/>
    <property type="match status" value="1"/>
</dbReference>